<dbReference type="Pfam" id="PF07311">
    <property type="entry name" value="Dodecin"/>
    <property type="match status" value="1"/>
</dbReference>
<dbReference type="SUPFAM" id="SSF89807">
    <property type="entry name" value="Dodecin-like"/>
    <property type="match status" value="1"/>
</dbReference>
<dbReference type="HOGENOM" id="CLU_161196_2_1_7"/>
<name>W4LNY2_ENTF1</name>
<dbReference type="Proteomes" id="UP000019141">
    <property type="component" value="Unassembled WGS sequence"/>
</dbReference>
<dbReference type="PANTHER" id="PTHR39324:SF1">
    <property type="entry name" value="CALCIUM DODECIN"/>
    <property type="match status" value="1"/>
</dbReference>
<accession>W4LNY2</accession>
<protein>
    <recommendedName>
        <fullName evidence="3">Dodecin domain-containing protein</fullName>
    </recommendedName>
</protein>
<dbReference type="InterPro" id="IPR025543">
    <property type="entry name" value="Dodecin-like"/>
</dbReference>
<dbReference type="Gene3D" id="3.30.1660.10">
    <property type="entry name" value="Flavin-binding protein dodecin"/>
    <property type="match status" value="1"/>
</dbReference>
<keyword evidence="2" id="KW-1185">Reference proteome</keyword>
<sequence>MSVVKIIELIGESPNGWEDAMKEVVAEAQKTLRGITRIGAKEFDVRLREDKIEVYRVRAEVSFRLER</sequence>
<dbReference type="InterPro" id="IPR036694">
    <property type="entry name" value="Dodecin-like_sf"/>
</dbReference>
<organism evidence="1 2">
    <name type="scientific">Entotheonella factor</name>
    <dbReference type="NCBI Taxonomy" id="1429438"/>
    <lineage>
        <taxon>Bacteria</taxon>
        <taxon>Pseudomonadati</taxon>
        <taxon>Nitrospinota/Tectimicrobiota group</taxon>
        <taxon>Candidatus Tectimicrobiota</taxon>
        <taxon>Candidatus Entotheonellia</taxon>
        <taxon>Candidatus Entotheonellales</taxon>
        <taxon>Candidatus Entotheonellaceae</taxon>
        <taxon>Candidatus Entotheonella</taxon>
    </lineage>
</organism>
<comment type="caution">
    <text evidence="1">The sequence shown here is derived from an EMBL/GenBank/DDBJ whole genome shotgun (WGS) entry which is preliminary data.</text>
</comment>
<dbReference type="AlphaFoldDB" id="W4LNY2"/>
<evidence type="ECO:0000313" key="2">
    <source>
        <dbReference type="Proteomes" id="UP000019141"/>
    </source>
</evidence>
<evidence type="ECO:0008006" key="3">
    <source>
        <dbReference type="Google" id="ProtNLM"/>
    </source>
</evidence>
<dbReference type="InterPro" id="IPR009923">
    <property type="entry name" value="Dodecin"/>
</dbReference>
<proteinExistence type="predicted"/>
<gene>
    <name evidence="1" type="ORF">ETSY1_14130</name>
</gene>
<dbReference type="PANTHER" id="PTHR39324">
    <property type="entry name" value="CALCIUM DODECIN"/>
    <property type="match status" value="1"/>
</dbReference>
<dbReference type="EMBL" id="AZHW01000415">
    <property type="protein sequence ID" value="ETW99677.1"/>
    <property type="molecule type" value="Genomic_DNA"/>
</dbReference>
<evidence type="ECO:0000313" key="1">
    <source>
        <dbReference type="EMBL" id="ETW99677.1"/>
    </source>
</evidence>
<reference evidence="1 2" key="1">
    <citation type="journal article" date="2014" name="Nature">
        <title>An environmental bacterial taxon with a large and distinct metabolic repertoire.</title>
        <authorList>
            <person name="Wilson M.C."/>
            <person name="Mori T."/>
            <person name="Ruckert C."/>
            <person name="Uria A.R."/>
            <person name="Helf M.J."/>
            <person name="Takada K."/>
            <person name="Gernert C."/>
            <person name="Steffens U.A."/>
            <person name="Heycke N."/>
            <person name="Schmitt S."/>
            <person name="Rinke C."/>
            <person name="Helfrich E.J."/>
            <person name="Brachmann A.O."/>
            <person name="Gurgui C."/>
            <person name="Wakimoto T."/>
            <person name="Kracht M."/>
            <person name="Crusemann M."/>
            <person name="Hentschel U."/>
            <person name="Abe I."/>
            <person name="Matsunaga S."/>
            <person name="Kalinowski J."/>
            <person name="Takeyama H."/>
            <person name="Piel J."/>
        </authorList>
    </citation>
    <scope>NUCLEOTIDE SEQUENCE [LARGE SCALE GENOMIC DNA]</scope>
    <source>
        <strain evidence="2">TSY1</strain>
    </source>
</reference>